<evidence type="ECO:0000313" key="4">
    <source>
        <dbReference type="Proteomes" id="UP000887226"/>
    </source>
</evidence>
<feature type="chain" id="PRO_5040509876" evidence="2">
    <location>
        <begin position="38"/>
        <end position="223"/>
    </location>
</feature>
<gene>
    <name evidence="3" type="ORF">BJ878DRAFT_150321</name>
</gene>
<evidence type="ECO:0000256" key="1">
    <source>
        <dbReference type="SAM" id="Phobius"/>
    </source>
</evidence>
<accession>A0A9P7ZBI8</accession>
<organism evidence="3 4">
    <name type="scientific">Calycina marina</name>
    <dbReference type="NCBI Taxonomy" id="1763456"/>
    <lineage>
        <taxon>Eukaryota</taxon>
        <taxon>Fungi</taxon>
        <taxon>Dikarya</taxon>
        <taxon>Ascomycota</taxon>
        <taxon>Pezizomycotina</taxon>
        <taxon>Leotiomycetes</taxon>
        <taxon>Helotiales</taxon>
        <taxon>Pezizellaceae</taxon>
        <taxon>Calycina</taxon>
    </lineage>
</organism>
<keyword evidence="1" id="KW-1133">Transmembrane helix</keyword>
<proteinExistence type="predicted"/>
<keyword evidence="1" id="KW-0472">Membrane</keyword>
<sequence>MLASQVIWGAGRHIPSELLQMALLLQCFCLNWPLQQCHRPECSLGYGPHSQELALAVLTVPCGPSLSHSDTSASISNHNQQGRITHLSSPPLSAGSIVISDMASLLHTNIYLSRPTVELLEHLHLPRYLALALVACQPTREPGEAKTVDVDGSWNLSSDSYLSRCCVSAGAPTNFPFTSLMKSQYLIPKHFLLFFFMYLVCWQPAVSTIAFSSPFPFQDLCKH</sequence>
<protein>
    <submittedName>
        <fullName evidence="3">Uncharacterized protein</fullName>
    </submittedName>
</protein>
<keyword evidence="4" id="KW-1185">Reference proteome</keyword>
<name>A0A9P7ZBI8_9HELO</name>
<evidence type="ECO:0000313" key="3">
    <source>
        <dbReference type="EMBL" id="KAG9249064.1"/>
    </source>
</evidence>
<dbReference type="EMBL" id="MU253739">
    <property type="protein sequence ID" value="KAG9249064.1"/>
    <property type="molecule type" value="Genomic_DNA"/>
</dbReference>
<evidence type="ECO:0000256" key="2">
    <source>
        <dbReference type="SAM" id="SignalP"/>
    </source>
</evidence>
<comment type="caution">
    <text evidence="3">The sequence shown here is derived from an EMBL/GenBank/DDBJ whole genome shotgun (WGS) entry which is preliminary data.</text>
</comment>
<keyword evidence="2" id="KW-0732">Signal</keyword>
<feature type="transmembrane region" description="Helical" evidence="1">
    <location>
        <begin position="191"/>
        <end position="211"/>
    </location>
</feature>
<keyword evidence="1" id="KW-0812">Transmembrane</keyword>
<feature type="signal peptide" evidence="2">
    <location>
        <begin position="1"/>
        <end position="37"/>
    </location>
</feature>
<dbReference type="AlphaFoldDB" id="A0A9P7ZBI8"/>
<reference evidence="3" key="1">
    <citation type="journal article" date="2021" name="IMA Fungus">
        <title>Genomic characterization of three marine fungi, including Emericellopsis atlantica sp. nov. with signatures of a generalist lifestyle and marine biomass degradation.</title>
        <authorList>
            <person name="Hagestad O.C."/>
            <person name="Hou L."/>
            <person name="Andersen J.H."/>
            <person name="Hansen E.H."/>
            <person name="Altermark B."/>
            <person name="Li C."/>
            <person name="Kuhnert E."/>
            <person name="Cox R.J."/>
            <person name="Crous P.W."/>
            <person name="Spatafora J.W."/>
            <person name="Lail K."/>
            <person name="Amirebrahimi M."/>
            <person name="Lipzen A."/>
            <person name="Pangilinan J."/>
            <person name="Andreopoulos W."/>
            <person name="Hayes R.D."/>
            <person name="Ng V."/>
            <person name="Grigoriev I.V."/>
            <person name="Jackson S.A."/>
            <person name="Sutton T.D.S."/>
            <person name="Dobson A.D.W."/>
            <person name="Rama T."/>
        </authorList>
    </citation>
    <scope>NUCLEOTIDE SEQUENCE</scope>
    <source>
        <strain evidence="3">TRa3180A</strain>
    </source>
</reference>
<dbReference type="Proteomes" id="UP000887226">
    <property type="component" value="Unassembled WGS sequence"/>
</dbReference>